<comment type="caution">
    <text evidence="1">The sequence shown here is derived from an EMBL/GenBank/DDBJ whole genome shotgun (WGS) entry which is preliminary data.</text>
</comment>
<reference evidence="1 2" key="1">
    <citation type="submission" date="2013-01" db="EMBL/GenBank/DDBJ databases">
        <authorList>
            <person name="Harkins D.M."/>
            <person name="Durkin A.S."/>
            <person name="Brinkac L.M."/>
            <person name="Haft D.H."/>
            <person name="Selengut J.D."/>
            <person name="Sanka R."/>
            <person name="DePew J."/>
            <person name="Purushe J."/>
            <person name="Hartskeerl R.A."/>
            <person name="Ahmed A."/>
            <person name="van der Linden H."/>
            <person name="Goris M.G.A."/>
            <person name="Vinetz J.M."/>
            <person name="Sutton G.G."/>
            <person name="Nierman W.C."/>
            <person name="Fouts D.E."/>
        </authorList>
    </citation>
    <scope>NUCLEOTIDE SEQUENCE [LARGE SCALE GENOMIC DNA]</scope>
    <source>
        <strain evidence="1 2">Brem 328</strain>
    </source>
</reference>
<accession>A0ABC9SFY7</accession>
<dbReference type="AlphaFoldDB" id="A0ABC9SFY7"/>
<gene>
    <name evidence="1" type="ORF">LEP1GSC056_0175</name>
</gene>
<dbReference type="EMBL" id="AHMS02000032">
    <property type="protein sequence ID" value="EMN16662.1"/>
    <property type="molecule type" value="Genomic_DNA"/>
</dbReference>
<sequence length="43" mass="5082">MNLFRVKMFALLQKNQSFRTKRNFMSTSASLQNPPLILDIFYA</sequence>
<dbReference type="Proteomes" id="UP000012166">
    <property type="component" value="Unassembled WGS sequence"/>
</dbReference>
<evidence type="ECO:0000313" key="1">
    <source>
        <dbReference type="EMBL" id="EMN16662.1"/>
    </source>
</evidence>
<evidence type="ECO:0000313" key="2">
    <source>
        <dbReference type="Proteomes" id="UP000012166"/>
    </source>
</evidence>
<organism evidence="1 2">
    <name type="scientific">Leptospira borgpetersenii str. Brem 328</name>
    <dbReference type="NCBI Taxonomy" id="1049780"/>
    <lineage>
        <taxon>Bacteria</taxon>
        <taxon>Pseudomonadati</taxon>
        <taxon>Spirochaetota</taxon>
        <taxon>Spirochaetia</taxon>
        <taxon>Leptospirales</taxon>
        <taxon>Leptospiraceae</taxon>
        <taxon>Leptospira</taxon>
    </lineage>
</organism>
<proteinExistence type="predicted"/>
<evidence type="ECO:0008006" key="3">
    <source>
        <dbReference type="Google" id="ProtNLM"/>
    </source>
</evidence>
<name>A0ABC9SFY7_LEPBO</name>
<protein>
    <recommendedName>
        <fullName evidence="3">SLEI domain protein, PF07620 family</fullName>
    </recommendedName>
</protein>